<dbReference type="STRING" id="223786.SAMN05216234_101117"/>
<dbReference type="RefSeq" id="WP_092909906.1">
    <property type="nucleotide sequence ID" value="NZ_FOXB01000001.1"/>
</dbReference>
<sequence>MQKEPFIFAFIYTLFTVSLASPIFYDRISASERNGRDLVLALDSSGSMAESGFDTERKNLRKYDVLLNIVEAFIDKRFDDNIGLVIFGSFGFTAAPVTYDLVALKEILHLSDVGIAGESTAIGEGIYQSLRTLKFGNAKKKAIILITDGYQNAGSVSIKDAVEMVKRDGVKIYTIGIGKKGMFDEKLLKKISVETGGQTFLAVNSDDLKSVFSKIDSLEPSPIRSHMLVNKKMLYIYPLILGMILLIGLKLNRKSNETALS</sequence>
<evidence type="ECO:0000313" key="7">
    <source>
        <dbReference type="EMBL" id="SFO89232.1"/>
    </source>
</evidence>
<feature type="transmembrane region" description="Helical" evidence="5">
    <location>
        <begin position="234"/>
        <end position="251"/>
    </location>
</feature>
<dbReference type="InterPro" id="IPR002035">
    <property type="entry name" value="VWF_A"/>
</dbReference>
<evidence type="ECO:0000256" key="2">
    <source>
        <dbReference type="ARBA" id="ARBA00022692"/>
    </source>
</evidence>
<dbReference type="PANTHER" id="PTHR22550">
    <property type="entry name" value="SPORE GERMINATION PROTEIN"/>
    <property type="match status" value="1"/>
</dbReference>
<keyword evidence="2 5" id="KW-0812">Transmembrane</keyword>
<dbReference type="PANTHER" id="PTHR22550:SF5">
    <property type="entry name" value="LEUCINE ZIPPER PROTEIN 4"/>
    <property type="match status" value="1"/>
</dbReference>
<dbReference type="InterPro" id="IPR036465">
    <property type="entry name" value="vWFA_dom_sf"/>
</dbReference>
<feature type="domain" description="VWFA" evidence="6">
    <location>
        <begin position="37"/>
        <end position="215"/>
    </location>
</feature>
<dbReference type="Proteomes" id="UP000199227">
    <property type="component" value="Unassembled WGS sequence"/>
</dbReference>
<keyword evidence="8" id="KW-1185">Reference proteome</keyword>
<dbReference type="SUPFAM" id="SSF53300">
    <property type="entry name" value="vWA-like"/>
    <property type="match status" value="1"/>
</dbReference>
<evidence type="ECO:0000313" key="8">
    <source>
        <dbReference type="Proteomes" id="UP000199227"/>
    </source>
</evidence>
<evidence type="ECO:0000256" key="4">
    <source>
        <dbReference type="ARBA" id="ARBA00023136"/>
    </source>
</evidence>
<dbReference type="EMBL" id="FOXB01000001">
    <property type="protein sequence ID" value="SFO89232.1"/>
    <property type="molecule type" value="Genomic_DNA"/>
</dbReference>
<dbReference type="OrthoDB" id="6206554at2"/>
<evidence type="ECO:0000256" key="1">
    <source>
        <dbReference type="ARBA" id="ARBA00022475"/>
    </source>
</evidence>
<evidence type="ECO:0000259" key="6">
    <source>
        <dbReference type="PROSITE" id="PS50234"/>
    </source>
</evidence>
<feature type="transmembrane region" description="Helical" evidence="5">
    <location>
        <begin position="6"/>
        <end position="25"/>
    </location>
</feature>
<organism evidence="7 8">
    <name type="scientific">Hydrogenimonas thermophila</name>
    <dbReference type="NCBI Taxonomy" id="223786"/>
    <lineage>
        <taxon>Bacteria</taxon>
        <taxon>Pseudomonadati</taxon>
        <taxon>Campylobacterota</taxon>
        <taxon>Epsilonproteobacteria</taxon>
        <taxon>Campylobacterales</taxon>
        <taxon>Hydrogenimonadaceae</taxon>
        <taxon>Hydrogenimonas</taxon>
    </lineage>
</organism>
<dbReference type="Pfam" id="PF00092">
    <property type="entry name" value="VWA"/>
    <property type="match status" value="1"/>
</dbReference>
<reference evidence="7 8" key="1">
    <citation type="submission" date="2016-10" db="EMBL/GenBank/DDBJ databases">
        <authorList>
            <person name="de Groot N.N."/>
        </authorList>
    </citation>
    <scope>NUCLEOTIDE SEQUENCE [LARGE SCALE GENOMIC DNA]</scope>
    <source>
        <strain evidence="7 8">EP1-55-1</strain>
    </source>
</reference>
<dbReference type="InterPro" id="IPR050768">
    <property type="entry name" value="UPF0353/GerABKA_families"/>
</dbReference>
<dbReference type="AlphaFoldDB" id="A0A1I5KWF6"/>
<dbReference type="PROSITE" id="PS50234">
    <property type="entry name" value="VWFA"/>
    <property type="match status" value="1"/>
</dbReference>
<protein>
    <submittedName>
        <fullName evidence="7">Ca-activated chloride channel family protein</fullName>
    </submittedName>
</protein>
<dbReference type="SMART" id="SM00327">
    <property type="entry name" value="VWA"/>
    <property type="match status" value="1"/>
</dbReference>
<proteinExistence type="predicted"/>
<accession>A0A1I5KWF6</accession>
<evidence type="ECO:0000256" key="3">
    <source>
        <dbReference type="ARBA" id="ARBA00022989"/>
    </source>
</evidence>
<keyword evidence="4 5" id="KW-0472">Membrane</keyword>
<evidence type="ECO:0000256" key="5">
    <source>
        <dbReference type="SAM" id="Phobius"/>
    </source>
</evidence>
<gene>
    <name evidence="7" type="ORF">SAMN05216234_101117</name>
</gene>
<keyword evidence="3 5" id="KW-1133">Transmembrane helix</keyword>
<name>A0A1I5KWF6_9BACT</name>
<keyword evidence="1" id="KW-1003">Cell membrane</keyword>
<dbReference type="Gene3D" id="3.40.50.410">
    <property type="entry name" value="von Willebrand factor, type A domain"/>
    <property type="match status" value="1"/>
</dbReference>